<organism evidence="2 3">
    <name type="scientific">Austropuccinia psidii MF-1</name>
    <dbReference type="NCBI Taxonomy" id="1389203"/>
    <lineage>
        <taxon>Eukaryota</taxon>
        <taxon>Fungi</taxon>
        <taxon>Dikarya</taxon>
        <taxon>Basidiomycota</taxon>
        <taxon>Pucciniomycotina</taxon>
        <taxon>Pucciniomycetes</taxon>
        <taxon>Pucciniales</taxon>
        <taxon>Sphaerophragmiaceae</taxon>
        <taxon>Austropuccinia</taxon>
    </lineage>
</organism>
<dbReference type="PANTHER" id="PTHR11439">
    <property type="entry name" value="GAG-POL-RELATED RETROTRANSPOSON"/>
    <property type="match status" value="1"/>
</dbReference>
<dbReference type="Pfam" id="PF07727">
    <property type="entry name" value="RVT_2"/>
    <property type="match status" value="1"/>
</dbReference>
<sequence>MEIFGTNIQLFEEQIRKEFKIKDIGPADLLLGVRIQQLDECIILNQQHFVDSLLDLYGMQNCKTIGTPLVPNESLLPETDEERRTFEEMGINFRSAVGSFNYLSTVTHPDLSHAVSSLSQYLEKPGILNFKAFLHILKYLCGTQELGLYYNRPCNPGLIAFTDADWGNCQLTQCSTSGYLAKLHGCLIFWKTRKQPLVSISTAKAE</sequence>
<feature type="domain" description="Reverse transcriptase Ty1/copia-type" evidence="1">
    <location>
        <begin position="7"/>
        <end position="70"/>
    </location>
</feature>
<dbReference type="PANTHER" id="PTHR11439:SF467">
    <property type="entry name" value="INTEGRASE CATALYTIC DOMAIN-CONTAINING PROTEIN"/>
    <property type="match status" value="1"/>
</dbReference>
<accession>A0A9Q3JVB5</accession>
<comment type="caution">
    <text evidence="2">The sequence shown here is derived from an EMBL/GenBank/DDBJ whole genome shotgun (WGS) entry which is preliminary data.</text>
</comment>
<dbReference type="CDD" id="cd09272">
    <property type="entry name" value="RNase_HI_RT_Ty1"/>
    <property type="match status" value="1"/>
</dbReference>
<dbReference type="InterPro" id="IPR013103">
    <property type="entry name" value="RVT_2"/>
</dbReference>
<dbReference type="OrthoDB" id="413760at2759"/>
<reference evidence="2" key="1">
    <citation type="submission" date="2021-03" db="EMBL/GenBank/DDBJ databases">
        <title>Draft genome sequence of rust myrtle Austropuccinia psidii MF-1, a brazilian biotype.</title>
        <authorList>
            <person name="Quecine M.C."/>
            <person name="Pachon D.M.R."/>
            <person name="Bonatelli M.L."/>
            <person name="Correr F.H."/>
            <person name="Franceschini L.M."/>
            <person name="Leite T.F."/>
            <person name="Margarido G.R.A."/>
            <person name="Almeida C.A."/>
            <person name="Ferrarezi J.A."/>
            <person name="Labate C.A."/>
        </authorList>
    </citation>
    <scope>NUCLEOTIDE SEQUENCE</scope>
    <source>
        <strain evidence="2">MF-1</strain>
    </source>
</reference>
<evidence type="ECO:0000313" key="2">
    <source>
        <dbReference type="EMBL" id="MBW0568412.1"/>
    </source>
</evidence>
<gene>
    <name evidence="2" type="ORF">O181_108127</name>
</gene>
<proteinExistence type="predicted"/>
<dbReference type="Proteomes" id="UP000765509">
    <property type="component" value="Unassembled WGS sequence"/>
</dbReference>
<name>A0A9Q3JVB5_9BASI</name>
<dbReference type="AlphaFoldDB" id="A0A9Q3JVB5"/>
<keyword evidence="3" id="KW-1185">Reference proteome</keyword>
<dbReference type="EMBL" id="AVOT02082590">
    <property type="protein sequence ID" value="MBW0568412.1"/>
    <property type="molecule type" value="Genomic_DNA"/>
</dbReference>
<evidence type="ECO:0000259" key="1">
    <source>
        <dbReference type="Pfam" id="PF07727"/>
    </source>
</evidence>
<evidence type="ECO:0000313" key="3">
    <source>
        <dbReference type="Proteomes" id="UP000765509"/>
    </source>
</evidence>
<protein>
    <recommendedName>
        <fullName evidence="1">Reverse transcriptase Ty1/copia-type domain-containing protein</fullName>
    </recommendedName>
</protein>